<comment type="similarity">
    <text evidence="1">Belongs to the GTP cyclohydrolase I type 2/NIF3 family.</text>
</comment>
<proteinExistence type="inferred from homology"/>
<protein>
    <recommendedName>
        <fullName evidence="2">GTP cyclohydrolase 1 type 2 homolog</fullName>
    </recommendedName>
</protein>
<dbReference type="GO" id="GO:0046872">
    <property type="term" value="F:metal ion binding"/>
    <property type="evidence" value="ECO:0007669"/>
    <property type="project" value="UniProtKB-KW"/>
</dbReference>
<dbReference type="HOGENOM" id="CLU_037423_3_1_9"/>
<keyword evidence="3 4" id="KW-0479">Metal-binding</keyword>
<feature type="binding site" evidence="4">
    <location>
        <position position="103"/>
    </location>
    <ligand>
        <name>a divalent metal cation</name>
        <dbReference type="ChEBI" id="CHEBI:60240"/>
        <label>1</label>
    </ligand>
</feature>
<evidence type="ECO:0000256" key="2">
    <source>
        <dbReference type="ARBA" id="ARBA00022112"/>
    </source>
</evidence>
<sequence>MKGEMKMNITQFKEHITSLFEEHLNKYGDDEYGFTHISKEEFHKIGYTTNLTLETIEEAYRNGVDMIVTHHAPWSFLFGMEEACIEKLKEYEMNHFWIHLPLDFVKFGTCTSLFNEIGIDTILEYSTYEEEELPGIGEYKEAIPFSNLVEKLEERMEEKVKSWKNHDRPVKRIAILTGAGNNTNLIERALEKGCDTYITGEKTLYTVQHAKFKGINLIVGSHTFTEVFGVESLARKLKERDCAIEIIRLNEEHLE</sequence>
<evidence type="ECO:0000313" key="5">
    <source>
        <dbReference type="EMBL" id="EEL69977.1"/>
    </source>
</evidence>
<name>C2XWJ1_BACMY</name>
<dbReference type="PANTHER" id="PTHR13799:SF14">
    <property type="entry name" value="GTP CYCLOHYDROLASE 1 TYPE 2 HOMOLOG"/>
    <property type="match status" value="1"/>
</dbReference>
<evidence type="ECO:0000256" key="4">
    <source>
        <dbReference type="PIRSR" id="PIRSR602678-1"/>
    </source>
</evidence>
<feature type="binding site" evidence="4">
    <location>
        <position position="70"/>
    </location>
    <ligand>
        <name>a divalent metal cation</name>
        <dbReference type="ChEBI" id="CHEBI:60240"/>
        <label>1</label>
    </ligand>
</feature>
<reference evidence="5" key="1">
    <citation type="journal article" date="2012" name="Genome Res.">
        <title>Genomic characterization of the Bacillus cereus sensu lato species: Backdrop to the evolution of Bacillus anthracis.</title>
        <authorList>
            <person name="Zwick M.E."/>
            <person name="Joseph S.J."/>
            <person name="Didelot X."/>
            <person name="Chen P.E."/>
            <person name="Bishop-Lilly K.A."/>
            <person name="Stewart A.C."/>
            <person name="Willner K."/>
            <person name="Nolan N."/>
            <person name="Lentz S."/>
            <person name="Thomason M.K."/>
            <person name="Sozhamannan S."/>
            <person name="Mateczun A.J."/>
            <person name="Du L."/>
            <person name="Read T.D."/>
        </authorList>
    </citation>
    <scope>NUCLEOTIDE SEQUENCE [LARGE SCALE GENOMIC DNA]</scope>
    <source>
        <strain evidence="5">AH603</strain>
    </source>
</reference>
<dbReference type="SUPFAM" id="SSF102705">
    <property type="entry name" value="NIF3 (NGG1p interacting factor 3)-like"/>
    <property type="match status" value="1"/>
</dbReference>
<dbReference type="PANTHER" id="PTHR13799">
    <property type="entry name" value="NGG1 INTERACTING FACTOR 3"/>
    <property type="match status" value="1"/>
</dbReference>
<dbReference type="InterPro" id="IPR036069">
    <property type="entry name" value="DUF34/NIF3_sf"/>
</dbReference>
<feature type="binding site" evidence="4">
    <location>
        <position position="222"/>
    </location>
    <ligand>
        <name>a divalent metal cation</name>
        <dbReference type="ChEBI" id="CHEBI:60240"/>
        <label>1</label>
    </ligand>
</feature>
<gene>
    <name evidence="5" type="ORF">bcere0026_30680</name>
</gene>
<dbReference type="EMBL" id="ACMP01000084">
    <property type="protein sequence ID" value="EEL69977.1"/>
    <property type="molecule type" value="Genomic_DNA"/>
</dbReference>
<organism evidence="5">
    <name type="scientific">Bacillus mycoides</name>
    <dbReference type="NCBI Taxonomy" id="1405"/>
    <lineage>
        <taxon>Bacteria</taxon>
        <taxon>Bacillati</taxon>
        <taxon>Bacillota</taxon>
        <taxon>Bacilli</taxon>
        <taxon>Bacillales</taxon>
        <taxon>Bacillaceae</taxon>
        <taxon>Bacillus</taxon>
        <taxon>Bacillus cereus group</taxon>
    </lineage>
</organism>
<comment type="caution">
    <text evidence="5">The sequence shown here is derived from an EMBL/GenBank/DDBJ whole genome shotgun (WGS) entry which is preliminary data.</text>
</comment>
<dbReference type="Gene3D" id="3.40.1390.30">
    <property type="entry name" value="NIF3 (NGG1p interacting factor 3)-like"/>
    <property type="match status" value="2"/>
</dbReference>
<dbReference type="AlphaFoldDB" id="C2XWJ1"/>
<dbReference type="InterPro" id="IPR002678">
    <property type="entry name" value="DUF34/NIF3"/>
</dbReference>
<evidence type="ECO:0000256" key="3">
    <source>
        <dbReference type="ARBA" id="ARBA00022723"/>
    </source>
</evidence>
<accession>C2XWJ1</accession>
<feature type="binding site" evidence="4">
    <location>
        <position position="226"/>
    </location>
    <ligand>
        <name>a divalent metal cation</name>
        <dbReference type="ChEBI" id="CHEBI:60240"/>
        <label>1</label>
    </ligand>
</feature>
<dbReference type="Pfam" id="PF01784">
    <property type="entry name" value="DUF34_NIF3"/>
    <property type="match status" value="1"/>
</dbReference>
<evidence type="ECO:0000256" key="1">
    <source>
        <dbReference type="ARBA" id="ARBA00006964"/>
    </source>
</evidence>
<dbReference type="Proteomes" id="UP000001753">
    <property type="component" value="Chromosome"/>
</dbReference>
<dbReference type="FunFam" id="3.40.1390.30:FF:000009">
    <property type="entry name" value="YbgI/family dinuclear metal center protein"/>
    <property type="match status" value="1"/>
</dbReference>
<feature type="binding site" evidence="4">
    <location>
        <position position="71"/>
    </location>
    <ligand>
        <name>a divalent metal cation</name>
        <dbReference type="ChEBI" id="CHEBI:60240"/>
        <label>1</label>
    </ligand>
</feature>
<dbReference type="GO" id="GO:0005737">
    <property type="term" value="C:cytoplasm"/>
    <property type="evidence" value="ECO:0007669"/>
    <property type="project" value="TreeGrafter"/>
</dbReference>